<protein>
    <recommendedName>
        <fullName evidence="2">Putative pyrophosphorylase ModD</fullName>
    </recommendedName>
</protein>
<evidence type="ECO:0000313" key="8">
    <source>
        <dbReference type="EMBL" id="AWI78761.1"/>
    </source>
</evidence>
<evidence type="ECO:0000256" key="4">
    <source>
        <dbReference type="ARBA" id="ARBA00022679"/>
    </source>
</evidence>
<dbReference type="OrthoDB" id="8216773at2"/>
<dbReference type="AlphaFoldDB" id="A0A2U8GYR3"/>
<dbReference type="Proteomes" id="UP000244902">
    <property type="component" value="Chromosome"/>
</dbReference>
<organism evidence="8 9">
    <name type="scientific">Parazoarcus communis</name>
    <dbReference type="NCBI Taxonomy" id="41977"/>
    <lineage>
        <taxon>Bacteria</taxon>
        <taxon>Pseudomonadati</taxon>
        <taxon>Pseudomonadota</taxon>
        <taxon>Betaproteobacteria</taxon>
        <taxon>Rhodocyclales</taxon>
        <taxon>Zoogloeaceae</taxon>
        <taxon>Parazoarcus</taxon>
    </lineage>
</organism>
<dbReference type="GO" id="GO:0004514">
    <property type="term" value="F:nicotinate-nucleotide diphosphorylase (carboxylating) activity"/>
    <property type="evidence" value="ECO:0007669"/>
    <property type="project" value="InterPro"/>
</dbReference>
<evidence type="ECO:0000256" key="5">
    <source>
        <dbReference type="PIRNR" id="PIRNR006250"/>
    </source>
</evidence>
<dbReference type="InterPro" id="IPR022412">
    <property type="entry name" value="Quinolinate_PRibosylTrfase_N"/>
</dbReference>
<evidence type="ECO:0000313" key="9">
    <source>
        <dbReference type="Proteomes" id="UP000244902"/>
    </source>
</evidence>
<dbReference type="InterPro" id="IPR006242">
    <property type="entry name" value="ModD"/>
</dbReference>
<dbReference type="NCBIfam" id="TIGR01334">
    <property type="entry name" value="modD"/>
    <property type="match status" value="1"/>
</dbReference>
<dbReference type="InterPro" id="IPR027277">
    <property type="entry name" value="NadC/ModD"/>
</dbReference>
<dbReference type="EMBL" id="CP022188">
    <property type="protein sequence ID" value="AWI78761.1"/>
    <property type="molecule type" value="Genomic_DNA"/>
</dbReference>
<dbReference type="Pfam" id="PF02749">
    <property type="entry name" value="QRPTase_N"/>
    <property type="match status" value="1"/>
</dbReference>
<dbReference type="FunFam" id="3.20.20.70:FF:000030">
    <property type="entry name" value="Nicotinate-nucleotide pyrophosphorylase, carboxylating"/>
    <property type="match status" value="1"/>
</dbReference>
<dbReference type="SUPFAM" id="SSF51690">
    <property type="entry name" value="Nicotinate/Quinolinate PRTase C-terminal domain-like"/>
    <property type="match status" value="1"/>
</dbReference>
<feature type="domain" description="Quinolinate phosphoribosyl transferase N-terminal" evidence="7">
    <location>
        <begin position="22"/>
        <end position="105"/>
    </location>
</feature>
<comment type="similarity">
    <text evidence="1 5">Belongs to the NadC/ModD family.</text>
</comment>
<dbReference type="InterPro" id="IPR013785">
    <property type="entry name" value="Aldolase_TIM"/>
</dbReference>
<evidence type="ECO:0000256" key="3">
    <source>
        <dbReference type="ARBA" id="ARBA00022676"/>
    </source>
</evidence>
<dbReference type="PANTHER" id="PTHR32179:SF4">
    <property type="entry name" value="PYROPHOSPHORYLASE MODD-RELATED"/>
    <property type="match status" value="1"/>
</dbReference>
<keyword evidence="4 5" id="KW-0808">Transferase</keyword>
<dbReference type="InterPro" id="IPR037128">
    <property type="entry name" value="Quinolinate_PRibosylTase_N_sf"/>
</dbReference>
<dbReference type="SUPFAM" id="SSF54675">
    <property type="entry name" value="Nicotinate/Quinolinate PRTase N-terminal domain-like"/>
    <property type="match status" value="1"/>
</dbReference>
<dbReference type="PIRSF" id="PIRSF006250">
    <property type="entry name" value="NadC_ModD"/>
    <property type="match status" value="1"/>
</dbReference>
<reference evidence="8 9" key="1">
    <citation type="submission" date="2017-06" db="EMBL/GenBank/DDBJ databases">
        <title>Azoarcus sp. TSNA42 complete genome sequence.</title>
        <authorList>
            <person name="Woo J.-H."/>
            <person name="Kim H.-S."/>
        </authorList>
    </citation>
    <scope>NUCLEOTIDE SEQUENCE [LARGE SCALE GENOMIC DNA]</scope>
    <source>
        <strain evidence="8 9">TSNA42</strain>
    </source>
</reference>
<evidence type="ECO:0000259" key="7">
    <source>
        <dbReference type="Pfam" id="PF02749"/>
    </source>
</evidence>
<feature type="domain" description="Quinolinate phosphoribosyl transferase C-terminal" evidence="6">
    <location>
        <begin position="107"/>
        <end position="271"/>
    </location>
</feature>
<gene>
    <name evidence="8" type="primary">modD</name>
    <name evidence="8" type="ORF">CEW87_04925</name>
</gene>
<dbReference type="GO" id="GO:0005737">
    <property type="term" value="C:cytoplasm"/>
    <property type="evidence" value="ECO:0007669"/>
    <property type="project" value="TreeGrafter"/>
</dbReference>
<name>A0A2U8GYR3_9RHOO</name>
<keyword evidence="3 5" id="KW-0328">Glycosyltransferase</keyword>
<dbReference type="Gene3D" id="3.90.1170.20">
    <property type="entry name" value="Quinolinate phosphoribosyl transferase, N-terminal domain"/>
    <property type="match status" value="1"/>
</dbReference>
<dbReference type="GO" id="GO:0009435">
    <property type="term" value="P:NAD+ biosynthetic process"/>
    <property type="evidence" value="ECO:0007669"/>
    <property type="project" value="InterPro"/>
</dbReference>
<evidence type="ECO:0000256" key="2">
    <source>
        <dbReference type="ARBA" id="ARBA00019205"/>
    </source>
</evidence>
<dbReference type="InterPro" id="IPR002638">
    <property type="entry name" value="Quinolinate_PRibosylTrfase_C"/>
</dbReference>
<dbReference type="GO" id="GO:0034213">
    <property type="term" value="P:quinolinate catabolic process"/>
    <property type="evidence" value="ECO:0007669"/>
    <property type="project" value="TreeGrafter"/>
</dbReference>
<evidence type="ECO:0000256" key="1">
    <source>
        <dbReference type="ARBA" id="ARBA00009400"/>
    </source>
</evidence>
<accession>A0A2U8GYR3</accession>
<proteinExistence type="inferred from homology"/>
<dbReference type="Gene3D" id="3.20.20.70">
    <property type="entry name" value="Aldolase class I"/>
    <property type="match status" value="1"/>
</dbReference>
<dbReference type="PANTHER" id="PTHR32179">
    <property type="entry name" value="NICOTINATE-NUCLEOTIDE PYROPHOSPHORYLASE [CARBOXYLATING]"/>
    <property type="match status" value="1"/>
</dbReference>
<sequence>MPCCLSDHALSELLADDVPAGDLTTEALAIENARGHVSFHARGTMRVCGSEEAVRLFQLTGATARLHVASATAVEAGALLLEAEGGAGELHRAWKVAQTLMEWSSGIATAAAAIVAAAAPVAVACTRKNVPGTKAMSAKAVKASGAIMHRLGLSETLLIFAEHRLFLEEAPQDTVARLRRLQPERKLTVEVASVEEALVWARAGAGVLQLEKFPPEAVAACKARIAAEGLGAVLVAAGGVRADNAADYVAAGADLIATSAAYTAPPCDVKVRFALT</sequence>
<dbReference type="RefSeq" id="WP_108971703.1">
    <property type="nucleotide sequence ID" value="NZ_CP022188.1"/>
</dbReference>
<dbReference type="InterPro" id="IPR036068">
    <property type="entry name" value="Nicotinate_pribotase-like_C"/>
</dbReference>
<dbReference type="Pfam" id="PF01729">
    <property type="entry name" value="QRPTase_C"/>
    <property type="match status" value="1"/>
</dbReference>
<evidence type="ECO:0000259" key="6">
    <source>
        <dbReference type="Pfam" id="PF01729"/>
    </source>
</evidence>